<dbReference type="AlphaFoldDB" id="A0A143PFR2"/>
<organism evidence="2 3">
    <name type="scientific">Luteitalea pratensis</name>
    <dbReference type="NCBI Taxonomy" id="1855912"/>
    <lineage>
        <taxon>Bacteria</taxon>
        <taxon>Pseudomonadati</taxon>
        <taxon>Acidobacteriota</taxon>
        <taxon>Vicinamibacteria</taxon>
        <taxon>Vicinamibacterales</taxon>
        <taxon>Vicinamibacteraceae</taxon>
        <taxon>Luteitalea</taxon>
    </lineage>
</organism>
<dbReference type="InterPro" id="IPR027417">
    <property type="entry name" value="P-loop_NTPase"/>
</dbReference>
<accession>A0A143PFR2</accession>
<reference evidence="3" key="2">
    <citation type="submission" date="2016-04" db="EMBL/GenBank/DDBJ databases">
        <title>First Complete Genome Sequence of a Subdivision 6 Acidobacterium.</title>
        <authorList>
            <person name="Huang S."/>
            <person name="Vieira S."/>
            <person name="Bunk B."/>
            <person name="Riedel T."/>
            <person name="Sproeer C."/>
            <person name="Overmann J."/>
        </authorList>
    </citation>
    <scope>NUCLEOTIDE SEQUENCE [LARGE SCALE GENOMIC DNA]</scope>
    <source>
        <strain evidence="3">DSM 100886 HEG_-6_39</strain>
    </source>
</reference>
<dbReference type="KEGG" id="abac:LuPra_00080"/>
<dbReference type="STRING" id="1855912.LuPra_00080"/>
<name>A0A143PFR2_LUTPR</name>
<protein>
    <recommendedName>
        <fullName evidence="1">Schlafen group 3-like DNA/RNA helicase domain-containing protein</fullName>
    </recommendedName>
</protein>
<dbReference type="SUPFAM" id="SSF52540">
    <property type="entry name" value="P-loop containing nucleoside triphosphate hydrolases"/>
    <property type="match status" value="1"/>
</dbReference>
<dbReference type="Proteomes" id="UP000076079">
    <property type="component" value="Chromosome"/>
</dbReference>
<evidence type="ECO:0000259" key="1">
    <source>
        <dbReference type="Pfam" id="PF09848"/>
    </source>
</evidence>
<gene>
    <name evidence="2" type="ORF">LuPra_00080</name>
</gene>
<evidence type="ECO:0000313" key="2">
    <source>
        <dbReference type="EMBL" id="AMY06918.1"/>
    </source>
</evidence>
<keyword evidence="3" id="KW-1185">Reference proteome</keyword>
<evidence type="ECO:0000313" key="3">
    <source>
        <dbReference type="Proteomes" id="UP000076079"/>
    </source>
</evidence>
<proteinExistence type="predicted"/>
<dbReference type="InterPro" id="IPR018647">
    <property type="entry name" value="SLFN_3-like_DNA/RNA_helicase"/>
</dbReference>
<dbReference type="Gene3D" id="3.40.50.300">
    <property type="entry name" value="P-loop containing nucleotide triphosphate hydrolases"/>
    <property type="match status" value="1"/>
</dbReference>
<dbReference type="OrthoDB" id="3193269at2"/>
<dbReference type="Pfam" id="PF09848">
    <property type="entry name" value="SLFN-g3_helicase"/>
    <property type="match status" value="1"/>
</dbReference>
<dbReference type="EMBL" id="CP015136">
    <property type="protein sequence ID" value="AMY06918.1"/>
    <property type="molecule type" value="Genomic_DNA"/>
</dbReference>
<sequence>MPQASVRGTSAYYSASVQAFLATPFDEVIGRLTMADPHRALESTQKLAWAEELQLLREALSGLDVEAALFLEFDVPRLGSRIDAVVIAGPVVIPVEFKCGEKVFTTAGYNQAWDYGLDLKNFHLASHKAPIFPVLVATRARSGDAGWETPHVDGVRPPRKVAPRELRQAIADALRDANGPVIDADSWGRSPYQPTPTIVEAARALYSRHSVQAITRNDAGAKNLQITSGTVEEIIERSRENREKAIIYVTGVPGAGKTLVGLNVATQRRDFGETRAVFLSGNGPLVAVLQEALTRDEYRRQNGAMRKGAIRQQVKPFIQNVHHFRDDGVRDPAAPGDHVVIFDEAQRAWNREKTADFMKRRKGRADFDQSESEFLISYLDRHDAWAVIVCLVGGGQEIHTGEAGISAWLDAVARRFPHWRTYLSPDLSASEYGAGTSIAEMSASGHLVQDQRLHLSTSMRSFRSEKVSAFVKALLDCDEEGARDMLREVVARYPVIATRDLALAKQWIRDQARGSEQYGLVASSQALRLKPHAIDVRVSVDPIHWFLGDPEDTRSSYYLEDAATEFQVQGLEVDWACVTWDADLRRIDGQWRYHAFRGDAWTNVKQRDRQRYLLNAYRVLLTRARQGMVIFVPPGDRRDPTRLPGFYDETFGYLRDVGVPVL</sequence>
<reference evidence="2 3" key="1">
    <citation type="journal article" date="2016" name="Genome Announc.">
        <title>First Complete Genome Sequence of a Subdivision 6 Acidobacterium Strain.</title>
        <authorList>
            <person name="Huang S."/>
            <person name="Vieira S."/>
            <person name="Bunk B."/>
            <person name="Riedel T."/>
            <person name="Sproer C."/>
            <person name="Overmann J."/>
        </authorList>
    </citation>
    <scope>NUCLEOTIDE SEQUENCE [LARGE SCALE GENOMIC DNA]</scope>
    <source>
        <strain evidence="3">DSM 100886 HEG_-6_39</strain>
    </source>
</reference>
<dbReference type="PATRIC" id="fig|1813736.3.peg.85"/>
<feature type="domain" description="Schlafen group 3-like DNA/RNA helicase" evidence="1">
    <location>
        <begin position="244"/>
        <end position="633"/>
    </location>
</feature>